<dbReference type="EMBL" id="CABVPL010000046">
    <property type="protein sequence ID" value="VWC03233.1"/>
    <property type="molecule type" value="Genomic_DNA"/>
</dbReference>
<evidence type="ECO:0000256" key="1">
    <source>
        <dbReference type="SAM" id="Phobius"/>
    </source>
</evidence>
<proteinExistence type="predicted"/>
<dbReference type="Proteomes" id="UP000494222">
    <property type="component" value="Unassembled WGS sequence"/>
</dbReference>
<keyword evidence="1" id="KW-0812">Transmembrane</keyword>
<protein>
    <submittedName>
        <fullName evidence="2">Uncharacterized protein</fullName>
    </submittedName>
</protein>
<gene>
    <name evidence="2" type="ORF">BLA24064_04928</name>
</gene>
<reference evidence="2 3" key="1">
    <citation type="submission" date="2019-09" db="EMBL/GenBank/DDBJ databases">
        <authorList>
            <person name="Depoorter E."/>
        </authorList>
    </citation>
    <scope>NUCLEOTIDE SEQUENCE [LARGE SCALE GENOMIC DNA]</scope>
    <source>
        <strain evidence="2">LMG 24064</strain>
    </source>
</reference>
<evidence type="ECO:0000313" key="3">
    <source>
        <dbReference type="Proteomes" id="UP000494222"/>
    </source>
</evidence>
<sequence>MNRIAIPAIKSLAAESGARASHFVAGRTANTFAALRNFVETNFIALLGIAGVAASASLAEIALTIAITIITRTFRRPSGTLPAARA</sequence>
<dbReference type="AlphaFoldDB" id="A0A6P2P8Q9"/>
<organism evidence="2 3">
    <name type="scientific">Burkholderia latens</name>
    <dbReference type="NCBI Taxonomy" id="488446"/>
    <lineage>
        <taxon>Bacteria</taxon>
        <taxon>Pseudomonadati</taxon>
        <taxon>Pseudomonadota</taxon>
        <taxon>Betaproteobacteria</taxon>
        <taxon>Burkholderiales</taxon>
        <taxon>Burkholderiaceae</taxon>
        <taxon>Burkholderia</taxon>
        <taxon>Burkholderia cepacia complex</taxon>
    </lineage>
</organism>
<keyword evidence="1" id="KW-0472">Membrane</keyword>
<name>A0A6P2P8Q9_9BURK</name>
<evidence type="ECO:0000313" key="2">
    <source>
        <dbReference type="EMBL" id="VWC03233.1"/>
    </source>
</evidence>
<feature type="transmembrane region" description="Helical" evidence="1">
    <location>
        <begin position="44"/>
        <end position="70"/>
    </location>
</feature>
<keyword evidence="1" id="KW-1133">Transmembrane helix</keyword>
<accession>A0A6P2P8Q9</accession>